<comment type="caution">
    <text evidence="8">The sequence shown here is derived from an EMBL/GenBank/DDBJ whole genome shotgun (WGS) entry which is preliminary data.</text>
</comment>
<dbReference type="InterPro" id="IPR012480">
    <property type="entry name" value="Hepar_II_III_C"/>
</dbReference>
<keyword evidence="9" id="KW-1185">Reference proteome</keyword>
<dbReference type="PANTHER" id="PTHR39210:SF1">
    <property type="entry name" value="HEPARIN-SULFATE LYASE"/>
    <property type="match status" value="1"/>
</dbReference>
<name>A0ABV5JBD3_9BACT</name>
<evidence type="ECO:0000256" key="5">
    <source>
        <dbReference type="SAM" id="Coils"/>
    </source>
</evidence>
<dbReference type="InterPro" id="IPR032518">
    <property type="entry name" value="HepII_N"/>
</dbReference>
<dbReference type="Pfam" id="PF16332">
    <property type="entry name" value="DUF4962"/>
    <property type="match status" value="1"/>
</dbReference>
<gene>
    <name evidence="8" type="ORF">ACFFUR_16610</name>
</gene>
<dbReference type="EMBL" id="JBHMEW010000068">
    <property type="protein sequence ID" value="MFB9213440.1"/>
    <property type="molecule type" value="Genomic_DNA"/>
</dbReference>
<evidence type="ECO:0000313" key="9">
    <source>
        <dbReference type="Proteomes" id="UP001589654"/>
    </source>
</evidence>
<keyword evidence="4" id="KW-0456">Lyase</keyword>
<feature type="domain" description="Heparinase II/III-like C-terminal" evidence="6">
    <location>
        <begin position="369"/>
        <end position="531"/>
    </location>
</feature>
<evidence type="ECO:0000256" key="4">
    <source>
        <dbReference type="ARBA" id="ARBA00023239"/>
    </source>
</evidence>
<dbReference type="Pfam" id="PF07940">
    <property type="entry name" value="Hepar_II_III_C"/>
    <property type="match status" value="1"/>
</dbReference>
<evidence type="ECO:0000256" key="3">
    <source>
        <dbReference type="ARBA" id="ARBA00022764"/>
    </source>
</evidence>
<dbReference type="Gene3D" id="2.70.98.70">
    <property type="match status" value="1"/>
</dbReference>
<proteinExistence type="predicted"/>
<keyword evidence="5" id="KW-0175">Coiled coil</keyword>
<accession>A0ABV5JBD3</accession>
<dbReference type="Gene3D" id="1.50.10.100">
    <property type="entry name" value="Chondroitin AC/alginate lyase"/>
    <property type="match status" value="1"/>
</dbReference>
<dbReference type="SUPFAM" id="SSF48230">
    <property type="entry name" value="Chondroitin AC/alginate lyase"/>
    <property type="match status" value="1"/>
</dbReference>
<evidence type="ECO:0000313" key="8">
    <source>
        <dbReference type="EMBL" id="MFB9213440.1"/>
    </source>
</evidence>
<feature type="coiled-coil region" evidence="5">
    <location>
        <begin position="37"/>
        <end position="64"/>
    </location>
</feature>
<evidence type="ECO:0000256" key="1">
    <source>
        <dbReference type="ARBA" id="ARBA00004418"/>
    </source>
</evidence>
<evidence type="ECO:0000256" key="2">
    <source>
        <dbReference type="ARBA" id="ARBA00022729"/>
    </source>
</evidence>
<dbReference type="InterPro" id="IPR008929">
    <property type="entry name" value="Chondroitin_lyas"/>
</dbReference>
<sequence>MINYLKTFVVLILITIFCLNTVWAQKREYLLHTDQNIARLKRNIEQNDEVANAWKEKLEQAEKLMERDRWSAADCQVLATVYRMTGDGRFAEAIRQTLLYYVGKETWEGRELLNRAPSWKGGLGTAHTCFFLSLGYDAAYNYLSKGDRKIIAEGMVRLGIQPQMGDWINPETNFHTFDTMGHNWWSACVYMAGYAAMAIRNEIPEAKEWVEQISATGPEWVNYSGSVLQNKIPNFDKDGGFYESINYAAFGVSQYLLFRYSIEHVMPEIPQPELSVLEKMADFFIYTTYYVKDGKPLSVNFGDSRIDKTGNACVVLLYNMGYQKERYSWYLKQSSQGADREGFQLYSPNGLMLYPELPELKNDYSPDLPLSKLYADMDWATMRNSWKKDATMLAVKSGFSWNHSHADAGSYILFHKGKNLIIDSGNSSYANPLYTQYYCQSEAHNVILFDGKGQDRKDPYFGTVNHGNLHHLIEGEDFKYLLADASGPYAHLLRRNYRNFLWIGDVILVIDDLLAHEPGNFEWLLHYNGESGRNGKDLSIKDGSAEVLVHPLFPEEFPDGGLPHDFPEQMNLEKKMGYNDHHHEKQEPYWSISHFEETSRTKFVNAILLKEDGKDIPIVERFEGKDFLGLRIIQNGKITEVYFNLLADGRLKHRNSVNDMNGWKTDAYLTALTFEEGADRSKLENIQNLFIGHGSYLRRDGQVLMHSLSKFFAGVDFGKVTSLSFDGQEGTKVFIRTPSNQIKVNQQKVDVTQDKALGGHFFKFKKNNQAE</sequence>
<keyword evidence="3" id="KW-0574">Periplasm</keyword>
<evidence type="ECO:0000259" key="7">
    <source>
        <dbReference type="Pfam" id="PF16332"/>
    </source>
</evidence>
<dbReference type="RefSeq" id="WP_290249028.1">
    <property type="nucleotide sequence ID" value="NZ_JAUFQT010000002.1"/>
</dbReference>
<evidence type="ECO:0000259" key="6">
    <source>
        <dbReference type="Pfam" id="PF07940"/>
    </source>
</evidence>
<organism evidence="8 9">
    <name type="scientific">Echinicola jeungdonensis</name>
    <dbReference type="NCBI Taxonomy" id="709343"/>
    <lineage>
        <taxon>Bacteria</taxon>
        <taxon>Pseudomonadati</taxon>
        <taxon>Bacteroidota</taxon>
        <taxon>Cytophagia</taxon>
        <taxon>Cytophagales</taxon>
        <taxon>Cyclobacteriaceae</taxon>
        <taxon>Echinicola</taxon>
    </lineage>
</organism>
<keyword evidence="2" id="KW-0732">Signal</keyword>
<dbReference type="PANTHER" id="PTHR39210">
    <property type="entry name" value="HEPARIN-SULFATE LYASE"/>
    <property type="match status" value="1"/>
</dbReference>
<comment type="subcellular location">
    <subcellularLocation>
        <location evidence="1">Periplasm</location>
    </subcellularLocation>
</comment>
<feature type="domain" description="Heparinase II N-terminal" evidence="7">
    <location>
        <begin position="71"/>
        <end position="247"/>
    </location>
</feature>
<reference evidence="8 9" key="1">
    <citation type="submission" date="2024-09" db="EMBL/GenBank/DDBJ databases">
        <authorList>
            <person name="Sun Q."/>
            <person name="Mori K."/>
        </authorList>
    </citation>
    <scope>NUCLEOTIDE SEQUENCE [LARGE SCALE GENOMIC DNA]</scope>
    <source>
        <strain evidence="8 9">CECT 7682</strain>
    </source>
</reference>
<protein>
    <submittedName>
        <fullName evidence="8">Heparinase II/III family protein</fullName>
    </submittedName>
</protein>
<dbReference type="Proteomes" id="UP001589654">
    <property type="component" value="Unassembled WGS sequence"/>
</dbReference>